<evidence type="ECO:0000259" key="2">
    <source>
        <dbReference type="PROSITE" id="PS50011"/>
    </source>
</evidence>
<evidence type="ECO:0000313" key="4">
    <source>
        <dbReference type="Proteomes" id="UP001327560"/>
    </source>
</evidence>
<dbReference type="Gene3D" id="1.10.510.10">
    <property type="entry name" value="Transferase(Phosphotransferase) domain 1"/>
    <property type="match status" value="1"/>
</dbReference>
<keyword evidence="3" id="KW-0418">Kinase</keyword>
<dbReference type="InterPro" id="IPR011009">
    <property type="entry name" value="Kinase-like_dom_sf"/>
</dbReference>
<dbReference type="AlphaFoldDB" id="A0AAQ3K8U0"/>
<organism evidence="3 4">
    <name type="scientific">Canna indica</name>
    <name type="common">Indian-shot</name>
    <dbReference type="NCBI Taxonomy" id="4628"/>
    <lineage>
        <taxon>Eukaryota</taxon>
        <taxon>Viridiplantae</taxon>
        <taxon>Streptophyta</taxon>
        <taxon>Embryophyta</taxon>
        <taxon>Tracheophyta</taxon>
        <taxon>Spermatophyta</taxon>
        <taxon>Magnoliopsida</taxon>
        <taxon>Liliopsida</taxon>
        <taxon>Zingiberales</taxon>
        <taxon>Cannaceae</taxon>
        <taxon>Canna</taxon>
    </lineage>
</organism>
<dbReference type="SUPFAM" id="SSF56112">
    <property type="entry name" value="Protein kinase-like (PK-like)"/>
    <property type="match status" value="1"/>
</dbReference>
<keyword evidence="3" id="KW-0808">Transferase</keyword>
<feature type="domain" description="Protein kinase" evidence="2">
    <location>
        <begin position="1"/>
        <end position="125"/>
    </location>
</feature>
<reference evidence="3 4" key="1">
    <citation type="submission" date="2023-10" db="EMBL/GenBank/DDBJ databases">
        <title>Chromosome-scale genome assembly provides insights into flower coloration mechanisms of Canna indica.</title>
        <authorList>
            <person name="Li C."/>
        </authorList>
    </citation>
    <scope>NUCLEOTIDE SEQUENCE [LARGE SCALE GENOMIC DNA]</scope>
    <source>
        <tissue evidence="3">Flower</tissue>
    </source>
</reference>
<dbReference type="EMBL" id="CP136893">
    <property type="protein sequence ID" value="WOL03927.1"/>
    <property type="molecule type" value="Genomic_DNA"/>
</dbReference>
<gene>
    <name evidence="3" type="ORF">Cni_G12647</name>
</gene>
<proteinExistence type="predicted"/>
<feature type="region of interest" description="Disordered" evidence="1">
    <location>
        <begin position="95"/>
        <end position="125"/>
    </location>
</feature>
<dbReference type="PROSITE" id="PS50011">
    <property type="entry name" value="PROTEIN_KINASE_DOM"/>
    <property type="match status" value="1"/>
</dbReference>
<dbReference type="PANTHER" id="PTHR45927:SF15">
    <property type="entry name" value="SERINE_THREONINE RECEPTOR-LIKE KINASE NFP"/>
    <property type="match status" value="1"/>
</dbReference>
<accession>A0AAQ3K8U0</accession>
<keyword evidence="4" id="KW-1185">Reference proteome</keyword>
<dbReference type="Proteomes" id="UP001327560">
    <property type="component" value="Chromosome 4"/>
</dbReference>
<sequence>MGSDAGENGDCRRGAERWESGFCAKVANFGLARTGCNAVTNHIVDTQGYIAPEYLADGVIIAKVDVFAFGVVLLELVSGRPALDVLGRALRAEEALSGGGEGGEVERRVRPPPMRIRGGSYASPR</sequence>
<dbReference type="InterPro" id="IPR052611">
    <property type="entry name" value="Plant_RLK_LysM"/>
</dbReference>
<dbReference type="InterPro" id="IPR000719">
    <property type="entry name" value="Prot_kinase_dom"/>
</dbReference>
<dbReference type="GO" id="GO:0004672">
    <property type="term" value="F:protein kinase activity"/>
    <property type="evidence" value="ECO:0007669"/>
    <property type="project" value="InterPro"/>
</dbReference>
<name>A0AAQ3K8U0_9LILI</name>
<dbReference type="Pfam" id="PF00069">
    <property type="entry name" value="Pkinase"/>
    <property type="match status" value="1"/>
</dbReference>
<evidence type="ECO:0000256" key="1">
    <source>
        <dbReference type="SAM" id="MobiDB-lite"/>
    </source>
</evidence>
<keyword evidence="3" id="KW-0675">Receptor</keyword>
<dbReference type="PANTHER" id="PTHR45927">
    <property type="entry name" value="LYSM-DOMAIN RECEPTOR-LIKE KINASE-RELATED"/>
    <property type="match status" value="1"/>
</dbReference>
<evidence type="ECO:0000313" key="3">
    <source>
        <dbReference type="EMBL" id="WOL03927.1"/>
    </source>
</evidence>
<protein>
    <submittedName>
        <fullName evidence="3">Serine/threonine receptor-like kinase NFP</fullName>
    </submittedName>
</protein>
<dbReference type="GO" id="GO:0005524">
    <property type="term" value="F:ATP binding"/>
    <property type="evidence" value="ECO:0007669"/>
    <property type="project" value="InterPro"/>
</dbReference>